<gene>
    <name evidence="1" type="ORF">THAOC_08670</name>
</gene>
<organism evidence="1 2">
    <name type="scientific">Thalassiosira oceanica</name>
    <name type="common">Marine diatom</name>
    <dbReference type="NCBI Taxonomy" id="159749"/>
    <lineage>
        <taxon>Eukaryota</taxon>
        <taxon>Sar</taxon>
        <taxon>Stramenopiles</taxon>
        <taxon>Ochrophyta</taxon>
        <taxon>Bacillariophyta</taxon>
        <taxon>Coscinodiscophyceae</taxon>
        <taxon>Thalassiosirophycidae</taxon>
        <taxon>Thalassiosirales</taxon>
        <taxon>Thalassiosiraceae</taxon>
        <taxon>Thalassiosira</taxon>
    </lineage>
</organism>
<evidence type="ECO:0000313" key="1">
    <source>
        <dbReference type="EMBL" id="EJK70016.1"/>
    </source>
</evidence>
<protein>
    <submittedName>
        <fullName evidence="1">Uncharacterized protein</fullName>
    </submittedName>
</protein>
<accession>K0T9A6</accession>
<dbReference type="EMBL" id="AGNL01009201">
    <property type="protein sequence ID" value="EJK70016.1"/>
    <property type="molecule type" value="Genomic_DNA"/>
</dbReference>
<comment type="caution">
    <text evidence="1">The sequence shown here is derived from an EMBL/GenBank/DDBJ whole genome shotgun (WGS) entry which is preliminary data.</text>
</comment>
<keyword evidence="2" id="KW-1185">Reference proteome</keyword>
<dbReference type="Proteomes" id="UP000266841">
    <property type="component" value="Unassembled WGS sequence"/>
</dbReference>
<dbReference type="AlphaFoldDB" id="K0T9A6"/>
<evidence type="ECO:0000313" key="2">
    <source>
        <dbReference type="Proteomes" id="UP000266841"/>
    </source>
</evidence>
<name>K0T9A6_THAOC</name>
<proteinExistence type="predicted"/>
<sequence length="112" mass="12644">MLPAWLDPWGRHATYAGMAASSGRAAPSHDRSCSFLPVRVDLRCGLNWTKKEVIGRHRILSRATQREGSSGKRMEWKAARKQSATVATVHHHSLDNTMPAYEIGHHTYFYLT</sequence>
<reference evidence="1 2" key="1">
    <citation type="journal article" date="2012" name="Genome Biol.">
        <title>Genome and low-iron response of an oceanic diatom adapted to chronic iron limitation.</title>
        <authorList>
            <person name="Lommer M."/>
            <person name="Specht M."/>
            <person name="Roy A.S."/>
            <person name="Kraemer L."/>
            <person name="Andreson R."/>
            <person name="Gutowska M.A."/>
            <person name="Wolf J."/>
            <person name="Bergner S.V."/>
            <person name="Schilhabel M.B."/>
            <person name="Klostermeier U.C."/>
            <person name="Beiko R.G."/>
            <person name="Rosenstiel P."/>
            <person name="Hippler M."/>
            <person name="Laroche J."/>
        </authorList>
    </citation>
    <scope>NUCLEOTIDE SEQUENCE [LARGE SCALE GENOMIC DNA]</scope>
    <source>
        <strain evidence="1 2">CCMP1005</strain>
    </source>
</reference>